<proteinExistence type="predicted"/>
<reference evidence="1 2" key="1">
    <citation type="submission" date="2014-04" db="EMBL/GenBank/DDBJ databases">
        <title>Evolutionary Origins and Diversification of the Mycorrhizal Mutualists.</title>
        <authorList>
            <consortium name="DOE Joint Genome Institute"/>
            <consortium name="Mycorrhizal Genomics Consortium"/>
            <person name="Kohler A."/>
            <person name="Kuo A."/>
            <person name="Nagy L.G."/>
            <person name="Floudas D."/>
            <person name="Copeland A."/>
            <person name="Barry K.W."/>
            <person name="Cichocki N."/>
            <person name="Veneault-Fourrey C."/>
            <person name="LaButti K."/>
            <person name="Lindquist E.A."/>
            <person name="Lipzen A."/>
            <person name="Lundell T."/>
            <person name="Morin E."/>
            <person name="Murat C."/>
            <person name="Riley R."/>
            <person name="Ohm R."/>
            <person name="Sun H."/>
            <person name="Tunlid A."/>
            <person name="Henrissat B."/>
            <person name="Grigoriev I.V."/>
            <person name="Hibbett D.S."/>
            <person name="Martin F."/>
        </authorList>
    </citation>
    <scope>NUCLEOTIDE SEQUENCE [LARGE SCALE GENOMIC DNA]</scope>
    <source>
        <strain evidence="1 2">Koide BX008</strain>
    </source>
</reference>
<evidence type="ECO:0000313" key="1">
    <source>
        <dbReference type="EMBL" id="KIL54871.1"/>
    </source>
</evidence>
<gene>
    <name evidence="1" type="ORF">M378DRAFT_91772</name>
</gene>
<accession>A0A0C2WE57</accession>
<evidence type="ECO:0000313" key="2">
    <source>
        <dbReference type="Proteomes" id="UP000054549"/>
    </source>
</evidence>
<dbReference type="HOGENOM" id="CLU_538562_0_0_1"/>
<dbReference type="OrthoDB" id="3359887at2759"/>
<dbReference type="STRING" id="946122.A0A0C2WE57"/>
<keyword evidence="2" id="KW-1185">Reference proteome</keyword>
<name>A0A0C2WE57_AMAMK</name>
<dbReference type="EMBL" id="KN818611">
    <property type="protein sequence ID" value="KIL54871.1"/>
    <property type="molecule type" value="Genomic_DNA"/>
</dbReference>
<sequence>MAGHSAVHGDRFSLVEGARSSLKKGSKYQYYPVSPPQNDRYNPSRLSSYDLNHLPIRTEDAYWDIIGKLSNSSSKAKYNSIVRETGISRMPLASASPAFVHPSFFPLDPFHLFFENIMPFIWDIWTTLSAPDEEVHLSKHLAEKLGQLVADGMKTLPPVFCGPVRDPYLKRQSQYKAYEWMALLYWYILPIGIELEMESSVLRNFSKLIEIVEFVMTIKSRSEAEIQGLKERVNHFLIEYEQLYVGNDPEKIWRCRLCIFQLVHVPMHIRWYGSIRLGSQATVERTIGEAGHKIHSKKSPFVNMANIFYEKELIKALLLYYPQLGNEQTERNRPVLFGKINIKAKERKQGQPLYHQLQTIFQSVDLPGAFEPTFINNRWGKCHLSNGIVLSSTLSEATGDKIKRSRCHFEAKIDGVDQPIFGKALAFFAIEKTNQHVVVYHPLEKMEKTLNIWRGIWSQKIDVLDTTQIVDLIGIWAYNNNVYPLRKHPGSDWISPEEKGIEIDGDGEDIQWAD</sequence>
<dbReference type="InParanoid" id="A0A0C2WE57"/>
<dbReference type="Proteomes" id="UP000054549">
    <property type="component" value="Unassembled WGS sequence"/>
</dbReference>
<dbReference type="AlphaFoldDB" id="A0A0C2WE57"/>
<protein>
    <submittedName>
        <fullName evidence="1">Uncharacterized protein</fullName>
    </submittedName>
</protein>
<organism evidence="1 2">
    <name type="scientific">Amanita muscaria (strain Koide BX008)</name>
    <dbReference type="NCBI Taxonomy" id="946122"/>
    <lineage>
        <taxon>Eukaryota</taxon>
        <taxon>Fungi</taxon>
        <taxon>Dikarya</taxon>
        <taxon>Basidiomycota</taxon>
        <taxon>Agaricomycotina</taxon>
        <taxon>Agaricomycetes</taxon>
        <taxon>Agaricomycetidae</taxon>
        <taxon>Agaricales</taxon>
        <taxon>Pluteineae</taxon>
        <taxon>Amanitaceae</taxon>
        <taxon>Amanita</taxon>
    </lineage>
</organism>